<dbReference type="OrthoDB" id="5387389at2759"/>
<keyword evidence="4" id="KW-1185">Reference proteome</keyword>
<feature type="compositionally biased region" description="Polar residues" evidence="1">
    <location>
        <begin position="64"/>
        <end position="79"/>
    </location>
</feature>
<sequence>MDEDWTEISDAALRKRIQNRLAQRKHRRKSREQQTTVCRSDTQPSITSTTSIQPRNATAGDSFFPTSSDPLTHGVSNAKVQVDETLDAPTMEDPTSAFSAMQDFACPQWNPGTRDDGTTNGTPEEDLPSAQTDGLPGHTNHSKGPGLHPSLYRTSARP</sequence>
<evidence type="ECO:0000256" key="1">
    <source>
        <dbReference type="SAM" id="MobiDB-lite"/>
    </source>
</evidence>
<proteinExistence type="predicted"/>
<organism evidence="3 4">
    <name type="scientific">Penicillium angulare</name>
    <dbReference type="NCBI Taxonomy" id="116970"/>
    <lineage>
        <taxon>Eukaryota</taxon>
        <taxon>Fungi</taxon>
        <taxon>Dikarya</taxon>
        <taxon>Ascomycota</taxon>
        <taxon>Pezizomycotina</taxon>
        <taxon>Eurotiomycetes</taxon>
        <taxon>Eurotiomycetidae</taxon>
        <taxon>Eurotiales</taxon>
        <taxon>Aspergillaceae</taxon>
        <taxon>Penicillium</taxon>
    </lineage>
</organism>
<evidence type="ECO:0000313" key="4">
    <source>
        <dbReference type="Proteomes" id="UP001149165"/>
    </source>
</evidence>
<reference evidence="3" key="2">
    <citation type="journal article" date="2023" name="IMA Fungus">
        <title>Comparative genomic study of the Penicillium genus elucidates a diverse pangenome and 15 lateral gene transfer events.</title>
        <authorList>
            <person name="Petersen C."/>
            <person name="Sorensen T."/>
            <person name="Nielsen M.R."/>
            <person name="Sondergaard T.E."/>
            <person name="Sorensen J.L."/>
            <person name="Fitzpatrick D.A."/>
            <person name="Frisvad J.C."/>
            <person name="Nielsen K.L."/>
        </authorList>
    </citation>
    <scope>NUCLEOTIDE SEQUENCE</scope>
    <source>
        <strain evidence="3">IBT 30069</strain>
    </source>
</reference>
<dbReference type="CDD" id="cd14688">
    <property type="entry name" value="bZIP_YAP"/>
    <property type="match status" value="1"/>
</dbReference>
<dbReference type="GO" id="GO:0003700">
    <property type="term" value="F:DNA-binding transcription factor activity"/>
    <property type="evidence" value="ECO:0007669"/>
    <property type="project" value="InterPro"/>
</dbReference>
<comment type="caution">
    <text evidence="3">The sequence shown here is derived from an EMBL/GenBank/DDBJ whole genome shotgun (WGS) entry which is preliminary data.</text>
</comment>
<dbReference type="AlphaFoldDB" id="A0A9W9K014"/>
<dbReference type="EMBL" id="JAPQKH010000007">
    <property type="protein sequence ID" value="KAJ5087780.1"/>
    <property type="molecule type" value="Genomic_DNA"/>
</dbReference>
<dbReference type="PROSITE" id="PS00036">
    <property type="entry name" value="BZIP_BASIC"/>
    <property type="match status" value="1"/>
</dbReference>
<name>A0A9W9K014_9EURO</name>
<dbReference type="Proteomes" id="UP001149165">
    <property type="component" value="Unassembled WGS sequence"/>
</dbReference>
<feature type="domain" description="BZIP" evidence="2">
    <location>
        <begin position="14"/>
        <end position="29"/>
    </location>
</feature>
<feature type="compositionally biased region" description="Basic residues" evidence="1">
    <location>
        <begin position="18"/>
        <end position="30"/>
    </location>
</feature>
<dbReference type="InterPro" id="IPR004827">
    <property type="entry name" value="bZIP"/>
</dbReference>
<gene>
    <name evidence="3" type="ORF">N7456_011396</name>
</gene>
<feature type="compositionally biased region" description="Low complexity" evidence="1">
    <location>
        <begin position="40"/>
        <end position="54"/>
    </location>
</feature>
<accession>A0A9W9K014</accession>
<protein>
    <recommendedName>
        <fullName evidence="2">BZIP domain-containing protein</fullName>
    </recommendedName>
</protein>
<reference evidence="3" key="1">
    <citation type="submission" date="2022-11" db="EMBL/GenBank/DDBJ databases">
        <authorList>
            <person name="Petersen C."/>
        </authorList>
    </citation>
    <scope>NUCLEOTIDE SEQUENCE</scope>
    <source>
        <strain evidence="3">IBT 30069</strain>
    </source>
</reference>
<evidence type="ECO:0000313" key="3">
    <source>
        <dbReference type="EMBL" id="KAJ5087780.1"/>
    </source>
</evidence>
<evidence type="ECO:0000259" key="2">
    <source>
        <dbReference type="PROSITE" id="PS00036"/>
    </source>
</evidence>
<feature type="region of interest" description="Disordered" evidence="1">
    <location>
        <begin position="18"/>
        <end position="158"/>
    </location>
</feature>